<comment type="caution">
    <text evidence="2">The sequence shown here is derived from an EMBL/GenBank/DDBJ whole genome shotgun (WGS) entry which is preliminary data.</text>
</comment>
<evidence type="ECO:0000259" key="1">
    <source>
        <dbReference type="Pfam" id="PF13936"/>
    </source>
</evidence>
<sequence length="32" mass="4079">MRVIAERLNRHPSTLYREINRNWLHDEEPLYR</sequence>
<proteinExistence type="predicted"/>
<organism evidence="2 3">
    <name type="scientific">Microvirga aerilata</name>
    <dbReference type="NCBI Taxonomy" id="670292"/>
    <lineage>
        <taxon>Bacteria</taxon>
        <taxon>Pseudomonadati</taxon>
        <taxon>Pseudomonadota</taxon>
        <taxon>Alphaproteobacteria</taxon>
        <taxon>Hyphomicrobiales</taxon>
        <taxon>Methylobacteriaceae</taxon>
        <taxon>Microvirga</taxon>
    </lineage>
</organism>
<dbReference type="EMBL" id="JAEQMY010000127">
    <property type="protein sequence ID" value="MBL0407930.1"/>
    <property type="molecule type" value="Genomic_DNA"/>
</dbReference>
<dbReference type="Pfam" id="PF13936">
    <property type="entry name" value="HTH_38"/>
    <property type="match status" value="1"/>
</dbReference>
<evidence type="ECO:0000313" key="3">
    <source>
        <dbReference type="Proteomes" id="UP000605848"/>
    </source>
</evidence>
<accession>A0A936ZKX8</accession>
<name>A0A936ZKX8_9HYPH</name>
<protein>
    <submittedName>
        <fullName evidence="2">Helix-turn-helix domain-containing protein</fullName>
    </submittedName>
</protein>
<dbReference type="RefSeq" id="WP_202065512.1">
    <property type="nucleotide sequence ID" value="NZ_JAEQMY010000127.1"/>
</dbReference>
<gene>
    <name evidence="2" type="ORF">JKG68_28945</name>
</gene>
<evidence type="ECO:0000313" key="2">
    <source>
        <dbReference type="EMBL" id="MBL0407930.1"/>
    </source>
</evidence>
<feature type="domain" description="Transposase IS30-like HTH" evidence="1">
    <location>
        <begin position="2"/>
        <end position="22"/>
    </location>
</feature>
<dbReference type="AlphaFoldDB" id="A0A936ZKX8"/>
<dbReference type="InterPro" id="IPR025246">
    <property type="entry name" value="IS30-like_HTH"/>
</dbReference>
<reference evidence="2" key="1">
    <citation type="submission" date="2021-01" db="EMBL/GenBank/DDBJ databases">
        <title>Microvirga sp.</title>
        <authorList>
            <person name="Kim M.K."/>
        </authorList>
    </citation>
    <scope>NUCLEOTIDE SEQUENCE</scope>
    <source>
        <strain evidence="2">5420S-16</strain>
    </source>
</reference>
<keyword evidence="3" id="KW-1185">Reference proteome</keyword>
<dbReference type="Proteomes" id="UP000605848">
    <property type="component" value="Unassembled WGS sequence"/>
</dbReference>